<evidence type="ECO:0000256" key="1">
    <source>
        <dbReference type="ARBA" id="ARBA00022679"/>
    </source>
</evidence>
<keyword evidence="4" id="KW-0169">Cobalamin biosynthesis</keyword>
<dbReference type="InterPro" id="IPR029499">
    <property type="entry name" value="PduO-typ"/>
</dbReference>
<gene>
    <name evidence="6" type="ORF">FYJ73_01400</name>
</gene>
<dbReference type="Pfam" id="PF01923">
    <property type="entry name" value="Cob_adeno_trans"/>
    <property type="match status" value="1"/>
</dbReference>
<name>A0A7K0KBR0_9BACT</name>
<dbReference type="AlphaFoldDB" id="A0A7K0KBR0"/>
<dbReference type="RefSeq" id="WP_154532883.1">
    <property type="nucleotide sequence ID" value="NZ_VUNG01000002.1"/>
</dbReference>
<dbReference type="Gene3D" id="1.20.1200.10">
    <property type="entry name" value="Cobalamin adenosyltransferase-like"/>
    <property type="match status" value="1"/>
</dbReference>
<evidence type="ECO:0000256" key="3">
    <source>
        <dbReference type="ARBA" id="ARBA00022840"/>
    </source>
</evidence>
<comment type="similarity">
    <text evidence="4">Belongs to the Cob(I)alamin adenosyltransferase family.</text>
</comment>
<dbReference type="InterPro" id="IPR036451">
    <property type="entry name" value="CblAdoTrfase-like_sf"/>
</dbReference>
<sequence length="162" mass="18365">MIITTKTGDHGSTSLYTGERVEKDDLRIELNGEMDELNALLGLCKAQSGQQEPFESLQRQLTDVMTIVASNGKAEEDTLQALQQSVDKMEAHIAEVGRHRHFTFLLPGRSVADATLHLARAKARTCERRFVTLNRQMSFPEEIRIYLNRLSDYLFSLILDKV</sequence>
<comment type="catalytic activity">
    <reaction evidence="4">
        <text>2 cob(II)yrinate a,c diamide + reduced [electron-transfer flavoprotein] + 2 ATP = 2 adenosylcob(III)yrinate a,c-diamide + 2 triphosphate + oxidized [electron-transfer flavoprotein] + 3 H(+)</text>
        <dbReference type="Rhea" id="RHEA:11528"/>
        <dbReference type="Rhea" id="RHEA-COMP:10685"/>
        <dbReference type="Rhea" id="RHEA-COMP:10686"/>
        <dbReference type="ChEBI" id="CHEBI:15378"/>
        <dbReference type="ChEBI" id="CHEBI:18036"/>
        <dbReference type="ChEBI" id="CHEBI:30616"/>
        <dbReference type="ChEBI" id="CHEBI:57692"/>
        <dbReference type="ChEBI" id="CHEBI:58307"/>
        <dbReference type="ChEBI" id="CHEBI:58503"/>
        <dbReference type="ChEBI" id="CHEBI:58537"/>
        <dbReference type="EC" id="2.5.1.17"/>
    </reaction>
</comment>
<dbReference type="NCBIfam" id="TIGR00636">
    <property type="entry name" value="PduO_Nterm"/>
    <property type="match status" value="1"/>
</dbReference>
<proteinExistence type="inferred from homology"/>
<dbReference type="Proteomes" id="UP000438914">
    <property type="component" value="Unassembled WGS sequence"/>
</dbReference>
<evidence type="ECO:0000256" key="4">
    <source>
        <dbReference type="RuleBase" id="RU366026"/>
    </source>
</evidence>
<dbReference type="GO" id="GO:0009236">
    <property type="term" value="P:cobalamin biosynthetic process"/>
    <property type="evidence" value="ECO:0007669"/>
    <property type="project" value="UniProtKB-UniRule"/>
</dbReference>
<comment type="caution">
    <text evidence="6">The sequence shown here is derived from an EMBL/GenBank/DDBJ whole genome shotgun (WGS) entry which is preliminary data.</text>
</comment>
<feature type="domain" description="Cobalamin adenosyltransferase-like" evidence="5">
    <location>
        <begin position="3"/>
        <end position="157"/>
    </location>
</feature>
<organism evidence="6 7">
    <name type="scientific">Hallella mizrahii</name>
    <dbReference type="NCBI Taxonomy" id="2606637"/>
    <lineage>
        <taxon>Bacteria</taxon>
        <taxon>Pseudomonadati</taxon>
        <taxon>Bacteroidota</taxon>
        <taxon>Bacteroidia</taxon>
        <taxon>Bacteroidales</taxon>
        <taxon>Prevotellaceae</taxon>
        <taxon>Hallella</taxon>
    </lineage>
</organism>
<dbReference type="GO" id="GO:0005524">
    <property type="term" value="F:ATP binding"/>
    <property type="evidence" value="ECO:0007669"/>
    <property type="project" value="UniProtKB-UniRule"/>
</dbReference>
<evidence type="ECO:0000259" key="5">
    <source>
        <dbReference type="Pfam" id="PF01923"/>
    </source>
</evidence>
<keyword evidence="2 4" id="KW-0547">Nucleotide-binding</keyword>
<keyword evidence="1 4" id="KW-0808">Transferase</keyword>
<keyword evidence="3 4" id="KW-0067">ATP-binding</keyword>
<evidence type="ECO:0000313" key="7">
    <source>
        <dbReference type="Proteomes" id="UP000438914"/>
    </source>
</evidence>
<comment type="catalytic activity">
    <reaction evidence="4">
        <text>2 cob(II)alamin + reduced [electron-transfer flavoprotein] + 2 ATP = 2 adenosylcob(III)alamin + 2 triphosphate + oxidized [electron-transfer flavoprotein] + 3 H(+)</text>
        <dbReference type="Rhea" id="RHEA:28671"/>
        <dbReference type="Rhea" id="RHEA-COMP:10685"/>
        <dbReference type="Rhea" id="RHEA-COMP:10686"/>
        <dbReference type="ChEBI" id="CHEBI:15378"/>
        <dbReference type="ChEBI" id="CHEBI:16304"/>
        <dbReference type="ChEBI" id="CHEBI:18036"/>
        <dbReference type="ChEBI" id="CHEBI:18408"/>
        <dbReference type="ChEBI" id="CHEBI:30616"/>
        <dbReference type="ChEBI" id="CHEBI:57692"/>
        <dbReference type="ChEBI" id="CHEBI:58307"/>
        <dbReference type="EC" id="2.5.1.17"/>
    </reaction>
</comment>
<dbReference type="EMBL" id="VUNG01000002">
    <property type="protein sequence ID" value="MST83353.1"/>
    <property type="molecule type" value="Genomic_DNA"/>
</dbReference>
<reference evidence="6 7" key="1">
    <citation type="submission" date="2019-08" db="EMBL/GenBank/DDBJ databases">
        <title>In-depth cultivation of the pig gut microbiome towards novel bacterial diversity and tailored functional studies.</title>
        <authorList>
            <person name="Wylensek D."/>
            <person name="Hitch T.C.A."/>
            <person name="Clavel T."/>
        </authorList>
    </citation>
    <scope>NUCLEOTIDE SEQUENCE [LARGE SCALE GENOMIC DNA]</scope>
    <source>
        <strain evidence="6 7">LKV-178-WT-2A</strain>
    </source>
</reference>
<keyword evidence="7" id="KW-1185">Reference proteome</keyword>
<accession>A0A7K0KBR0</accession>
<protein>
    <recommendedName>
        <fullName evidence="4">Corrinoid adenosyltransferase</fullName>
        <ecNumber evidence="4">2.5.1.17</ecNumber>
    </recommendedName>
    <alternativeName>
        <fullName evidence="4">Cob(II)alamin adenosyltransferase</fullName>
    </alternativeName>
    <alternativeName>
        <fullName evidence="4">Cob(II)yrinic acid a,c-diamide adenosyltransferase</fullName>
    </alternativeName>
    <alternativeName>
        <fullName evidence="4">Cobinamide/cobalamin adenosyltransferase</fullName>
    </alternativeName>
</protein>
<evidence type="ECO:0000256" key="2">
    <source>
        <dbReference type="ARBA" id="ARBA00022741"/>
    </source>
</evidence>
<evidence type="ECO:0000313" key="6">
    <source>
        <dbReference type="EMBL" id="MST83353.1"/>
    </source>
</evidence>
<dbReference type="PANTHER" id="PTHR12213">
    <property type="entry name" value="CORRINOID ADENOSYLTRANSFERASE"/>
    <property type="match status" value="1"/>
</dbReference>
<dbReference type="EC" id="2.5.1.17" evidence="4"/>
<dbReference type="PANTHER" id="PTHR12213:SF0">
    <property type="entry name" value="CORRINOID ADENOSYLTRANSFERASE MMAB"/>
    <property type="match status" value="1"/>
</dbReference>
<comment type="pathway">
    <text evidence="4">Cofactor biosynthesis; adenosylcobalamin biosynthesis; adenosylcobalamin from cob(II)yrinate a,c-diamide: step 2/7.</text>
</comment>
<dbReference type="SUPFAM" id="SSF89028">
    <property type="entry name" value="Cobalamin adenosyltransferase-like"/>
    <property type="match status" value="1"/>
</dbReference>
<dbReference type="UniPathway" id="UPA00148">
    <property type="reaction ID" value="UER00233"/>
</dbReference>
<dbReference type="GO" id="GO:0008817">
    <property type="term" value="F:corrinoid adenosyltransferase activity"/>
    <property type="evidence" value="ECO:0007669"/>
    <property type="project" value="UniProtKB-UniRule"/>
</dbReference>
<dbReference type="InterPro" id="IPR016030">
    <property type="entry name" value="CblAdoTrfase-like"/>
</dbReference>